<feature type="compositionally biased region" description="Low complexity" evidence="1">
    <location>
        <begin position="233"/>
        <end position="245"/>
    </location>
</feature>
<dbReference type="Proteomes" id="UP000199400">
    <property type="component" value="Unassembled WGS sequence"/>
</dbReference>
<dbReference type="AlphaFoldDB" id="A0A1I1Y712"/>
<evidence type="ECO:0000313" key="3">
    <source>
        <dbReference type="Proteomes" id="UP000199400"/>
    </source>
</evidence>
<feature type="compositionally biased region" description="Basic and acidic residues" evidence="1">
    <location>
        <begin position="95"/>
        <end position="115"/>
    </location>
</feature>
<protein>
    <submittedName>
        <fullName evidence="2">Uncharacterized protein</fullName>
    </submittedName>
</protein>
<keyword evidence="3" id="KW-1185">Reference proteome</keyword>
<feature type="region of interest" description="Disordered" evidence="1">
    <location>
        <begin position="167"/>
        <end position="374"/>
    </location>
</feature>
<feature type="compositionally biased region" description="Low complexity" evidence="1">
    <location>
        <begin position="174"/>
        <end position="189"/>
    </location>
</feature>
<sequence>MRRGRGGSTEGSAHRRVGESQPVRRTMYIRPSCLTGRSECDFEGRTTGHRATHATAPPARREQINGHVPMDILMIPRSRPRRLHRPQSPPRPRALRPDELLPRPLRHERLFDRARAGRPPLVRSASTPPRRRARSTARARDAPSLMPRLVPAARLLRCMTTSLDGRRTIEFDVRPPSARLARPGPARRPSQPQLQTPARVEERTPASRALPPPRSERWLLRRPAPRPSPPTARPALVSAARLARGAPRRRSRECPPRPPILLASPRSIRRRPLRRRIGDSPPVPSPPEPERPRASAVEIHARAPTPTAPLPRRGGRPNPSSRSRRRREIRPSTFMQDNAGRAPSRQDARRPGPAMLSRRRPLRRPIGSSRCSRQ</sequence>
<reference evidence="3" key="1">
    <citation type="submission" date="2016-10" db="EMBL/GenBank/DDBJ databases">
        <authorList>
            <person name="Varghese N."/>
            <person name="Submissions S."/>
        </authorList>
    </citation>
    <scope>NUCLEOTIDE SEQUENCE [LARGE SCALE GENOMIC DNA]</scope>
    <source>
        <strain evidence="3">ATCC 25963</strain>
    </source>
</reference>
<gene>
    <name evidence="2" type="ORF">SAMN02745121_03115</name>
</gene>
<name>A0A1I1Y712_9BACT</name>
<accession>A0A1I1Y712</accession>
<organism evidence="2 3">
    <name type="scientific">Nannocystis exedens</name>
    <dbReference type="NCBI Taxonomy" id="54"/>
    <lineage>
        <taxon>Bacteria</taxon>
        <taxon>Pseudomonadati</taxon>
        <taxon>Myxococcota</taxon>
        <taxon>Polyangia</taxon>
        <taxon>Nannocystales</taxon>
        <taxon>Nannocystaceae</taxon>
        <taxon>Nannocystis</taxon>
    </lineage>
</organism>
<evidence type="ECO:0000256" key="1">
    <source>
        <dbReference type="SAM" id="MobiDB-lite"/>
    </source>
</evidence>
<feature type="compositionally biased region" description="Low complexity" evidence="1">
    <location>
        <begin position="294"/>
        <end position="321"/>
    </location>
</feature>
<feature type="region of interest" description="Disordered" evidence="1">
    <location>
        <begin position="44"/>
        <end position="146"/>
    </location>
</feature>
<proteinExistence type="predicted"/>
<evidence type="ECO:0000313" key="2">
    <source>
        <dbReference type="EMBL" id="SFE13640.1"/>
    </source>
</evidence>
<dbReference type="EMBL" id="FOMX01000009">
    <property type="protein sequence ID" value="SFE13640.1"/>
    <property type="molecule type" value="Genomic_DNA"/>
</dbReference>
<feature type="region of interest" description="Disordered" evidence="1">
    <location>
        <begin position="1"/>
        <end position="28"/>
    </location>
</feature>